<keyword evidence="1" id="KW-0812">Transmembrane</keyword>
<sequence>MRFFIILTKKKLFLILSCFVLTIVSVFINIFAVAKQKIKPIFFVQTDKKLVSLTFDAGWGNEQTPTLLKIFKDNDIKVTFFLVGDWVRKYPDSVEEISQAGHDVQNHSNTHPHLTKLSEEKVVSEIKECNDAIEKIINKRPYLIRAPYGDYDEKVIKTVTEKENMHFVQWDVDTIDWRKDASIEKILDRVKKKSKNGSIILMHNGAECIIEALPKIIAYLKEQKYEIVPLSKLIYKDGEKFSIEHDGKQLQPETAKTNTKITNLCVRNQKKSCDYRCRNQEN</sequence>
<evidence type="ECO:0000313" key="3">
    <source>
        <dbReference type="EMBL" id="BED92818.1"/>
    </source>
</evidence>
<name>A0AA48KXW2_9FIRM</name>
<evidence type="ECO:0000256" key="1">
    <source>
        <dbReference type="SAM" id="Phobius"/>
    </source>
</evidence>
<dbReference type="AlphaFoldDB" id="A0AA48KXW2"/>
<dbReference type="GO" id="GO:0016810">
    <property type="term" value="F:hydrolase activity, acting on carbon-nitrogen (but not peptide) bonds"/>
    <property type="evidence" value="ECO:0007669"/>
    <property type="project" value="InterPro"/>
</dbReference>
<dbReference type="Gene3D" id="3.20.20.370">
    <property type="entry name" value="Glycoside hydrolase/deacetylase"/>
    <property type="match status" value="1"/>
</dbReference>
<reference evidence="3" key="1">
    <citation type="journal article" date="2023" name="ISME J.">
        <title>Emergence of putative energy parasites within Clostridia revealed by genome analysis of a novel endosymbiotic clade.</title>
        <authorList>
            <person name="Takahashi K."/>
            <person name="Kuwahara H."/>
            <person name="Horikawa Y."/>
            <person name="Izawa K."/>
            <person name="Kato D."/>
            <person name="Inagaki T."/>
            <person name="Yuki M."/>
            <person name="Ohkuma M."/>
            <person name="Hongoh Y."/>
        </authorList>
    </citation>
    <scope>NUCLEOTIDE SEQUENCE</scope>
    <source>
        <strain evidence="3">RsTa-C01</strain>
    </source>
</reference>
<dbReference type="CDD" id="cd10917">
    <property type="entry name" value="CE4_NodB_like_6s_7s"/>
    <property type="match status" value="1"/>
</dbReference>
<keyword evidence="1" id="KW-0472">Membrane</keyword>
<dbReference type="Proteomes" id="UP001335720">
    <property type="component" value="Chromosome"/>
</dbReference>
<keyword evidence="1" id="KW-1133">Transmembrane helix</keyword>
<dbReference type="Pfam" id="PF01522">
    <property type="entry name" value="Polysacc_deac_1"/>
    <property type="match status" value="1"/>
</dbReference>
<proteinExistence type="predicted"/>
<dbReference type="SUPFAM" id="SSF88713">
    <property type="entry name" value="Glycoside hydrolase/deacetylase"/>
    <property type="match status" value="1"/>
</dbReference>
<dbReference type="InterPro" id="IPR002509">
    <property type="entry name" value="NODB_dom"/>
</dbReference>
<dbReference type="GO" id="GO:0016020">
    <property type="term" value="C:membrane"/>
    <property type="evidence" value="ECO:0007669"/>
    <property type="project" value="TreeGrafter"/>
</dbReference>
<dbReference type="PANTHER" id="PTHR10587">
    <property type="entry name" value="GLYCOSYL TRANSFERASE-RELATED"/>
    <property type="match status" value="1"/>
</dbReference>
<dbReference type="PROSITE" id="PS51677">
    <property type="entry name" value="NODB"/>
    <property type="match status" value="1"/>
</dbReference>
<dbReference type="EMBL" id="AP027925">
    <property type="protein sequence ID" value="BED92818.1"/>
    <property type="molecule type" value="Genomic_DNA"/>
</dbReference>
<dbReference type="InterPro" id="IPR011330">
    <property type="entry name" value="Glyco_hydro/deAcase_b/a-brl"/>
</dbReference>
<dbReference type="GO" id="GO:0005975">
    <property type="term" value="P:carbohydrate metabolic process"/>
    <property type="evidence" value="ECO:0007669"/>
    <property type="project" value="InterPro"/>
</dbReference>
<organism evidence="3">
    <name type="scientific">Candidatus Paraimprobicoccus trichonymphae</name>
    <dbReference type="NCBI Taxonomy" id="3033793"/>
    <lineage>
        <taxon>Bacteria</taxon>
        <taxon>Bacillati</taxon>
        <taxon>Bacillota</taxon>
        <taxon>Clostridia</taxon>
        <taxon>Candidatus Paraimprobicoccus</taxon>
    </lineage>
</organism>
<feature type="transmembrane region" description="Helical" evidence="1">
    <location>
        <begin position="12"/>
        <end position="34"/>
    </location>
</feature>
<gene>
    <name evidence="3" type="ORF">RsTaC01_0703</name>
</gene>
<evidence type="ECO:0000259" key="2">
    <source>
        <dbReference type="PROSITE" id="PS51677"/>
    </source>
</evidence>
<feature type="domain" description="NodB homology" evidence="2">
    <location>
        <begin position="49"/>
        <end position="228"/>
    </location>
</feature>
<dbReference type="PANTHER" id="PTHR10587:SF128">
    <property type="entry name" value="POLYSACCHARIDE DEACETYLASE PDAB-RELATED"/>
    <property type="match status" value="1"/>
</dbReference>
<accession>A0AA48KXW2</accession>
<dbReference type="KEGG" id="ptrh:RsTaC01_0703"/>
<dbReference type="InterPro" id="IPR050248">
    <property type="entry name" value="Polysacc_deacetylase_ArnD"/>
</dbReference>
<protein>
    <submittedName>
        <fullName evidence="3">Polysaccharide deacetylase family protein</fullName>
    </submittedName>
</protein>